<evidence type="ECO:0000256" key="1">
    <source>
        <dbReference type="ARBA" id="ARBA00022574"/>
    </source>
</evidence>
<feature type="repeat" description="WD" evidence="3">
    <location>
        <begin position="582"/>
        <end position="623"/>
    </location>
</feature>
<keyword evidence="6" id="KW-1185">Reference proteome</keyword>
<dbReference type="InParanoid" id="A0A0C3D719"/>
<feature type="repeat" description="WD" evidence="3">
    <location>
        <begin position="877"/>
        <end position="918"/>
    </location>
</feature>
<dbReference type="OrthoDB" id="674604at2759"/>
<dbReference type="PROSITE" id="PS50082">
    <property type="entry name" value="WD_REPEATS_2"/>
    <property type="match status" value="10"/>
</dbReference>
<feature type="repeat" description="WD" evidence="3">
    <location>
        <begin position="760"/>
        <end position="792"/>
    </location>
</feature>
<dbReference type="AlphaFoldDB" id="A0A0C3D719"/>
<keyword evidence="2" id="KW-0677">Repeat</keyword>
<dbReference type="Proteomes" id="UP000054321">
    <property type="component" value="Unassembled WGS sequence"/>
</dbReference>
<dbReference type="PROSITE" id="PS00678">
    <property type="entry name" value="WD_REPEATS_1"/>
    <property type="match status" value="9"/>
</dbReference>
<protein>
    <recommendedName>
        <fullName evidence="4">Nephrocystin 3-like N-terminal domain-containing protein</fullName>
    </recommendedName>
</protein>
<feature type="repeat" description="WD" evidence="3">
    <location>
        <begin position="708"/>
        <end position="749"/>
    </location>
</feature>
<dbReference type="InterPro" id="IPR019775">
    <property type="entry name" value="WD40_repeat_CS"/>
</dbReference>
<evidence type="ECO:0000259" key="4">
    <source>
        <dbReference type="Pfam" id="PF24883"/>
    </source>
</evidence>
<dbReference type="PRINTS" id="PR00320">
    <property type="entry name" value="GPROTEINBRPT"/>
</dbReference>
<dbReference type="Pfam" id="PF24883">
    <property type="entry name" value="NPHP3_N"/>
    <property type="match status" value="1"/>
</dbReference>
<dbReference type="STRING" id="913774.A0A0C3D719"/>
<dbReference type="CDD" id="cd00200">
    <property type="entry name" value="WD40"/>
    <property type="match status" value="2"/>
</dbReference>
<proteinExistence type="predicted"/>
<dbReference type="PROSITE" id="PS50294">
    <property type="entry name" value="WD_REPEATS_REGION"/>
    <property type="match status" value="10"/>
</dbReference>
<feature type="domain" description="Nephrocystin 3-like N-terminal" evidence="4">
    <location>
        <begin position="2"/>
        <end position="141"/>
    </location>
</feature>
<organism evidence="5 6">
    <name type="scientific">Oidiodendron maius (strain Zn)</name>
    <dbReference type="NCBI Taxonomy" id="913774"/>
    <lineage>
        <taxon>Eukaryota</taxon>
        <taxon>Fungi</taxon>
        <taxon>Dikarya</taxon>
        <taxon>Ascomycota</taxon>
        <taxon>Pezizomycotina</taxon>
        <taxon>Leotiomycetes</taxon>
        <taxon>Leotiomycetes incertae sedis</taxon>
        <taxon>Myxotrichaceae</taxon>
        <taxon>Oidiodendron</taxon>
    </lineage>
</organism>
<dbReference type="InterPro" id="IPR001680">
    <property type="entry name" value="WD40_rpt"/>
</dbReference>
<dbReference type="HOGENOM" id="CLU_000288_6_0_1"/>
<dbReference type="InterPro" id="IPR036322">
    <property type="entry name" value="WD40_repeat_dom_sf"/>
</dbReference>
<dbReference type="InterPro" id="IPR020472">
    <property type="entry name" value="WD40_PAC1"/>
</dbReference>
<accession>A0A0C3D719</accession>
<evidence type="ECO:0000256" key="2">
    <source>
        <dbReference type="ARBA" id="ARBA00022737"/>
    </source>
</evidence>
<dbReference type="Gene3D" id="3.40.50.300">
    <property type="entry name" value="P-loop containing nucleotide triphosphate hydrolases"/>
    <property type="match status" value="1"/>
</dbReference>
<keyword evidence="1 3" id="KW-0853">WD repeat</keyword>
<reference evidence="6" key="2">
    <citation type="submission" date="2015-01" db="EMBL/GenBank/DDBJ databases">
        <title>Evolutionary Origins and Diversification of the Mycorrhizal Mutualists.</title>
        <authorList>
            <consortium name="DOE Joint Genome Institute"/>
            <consortium name="Mycorrhizal Genomics Consortium"/>
            <person name="Kohler A."/>
            <person name="Kuo A."/>
            <person name="Nagy L.G."/>
            <person name="Floudas D."/>
            <person name="Copeland A."/>
            <person name="Barry K.W."/>
            <person name="Cichocki N."/>
            <person name="Veneault-Fourrey C."/>
            <person name="LaButti K."/>
            <person name="Lindquist E.A."/>
            <person name="Lipzen A."/>
            <person name="Lundell T."/>
            <person name="Morin E."/>
            <person name="Murat C."/>
            <person name="Riley R."/>
            <person name="Ohm R."/>
            <person name="Sun H."/>
            <person name="Tunlid A."/>
            <person name="Henrissat B."/>
            <person name="Grigoriev I.V."/>
            <person name="Hibbett D.S."/>
            <person name="Martin F."/>
        </authorList>
    </citation>
    <scope>NUCLEOTIDE SEQUENCE [LARGE SCALE GENOMIC DNA]</scope>
    <source>
        <strain evidence="6">Zn</strain>
    </source>
</reference>
<dbReference type="Gene3D" id="2.130.10.10">
    <property type="entry name" value="YVTN repeat-like/Quinoprotein amine dehydrogenase"/>
    <property type="match status" value="5"/>
</dbReference>
<feature type="repeat" description="WD" evidence="3">
    <location>
        <begin position="835"/>
        <end position="876"/>
    </location>
</feature>
<evidence type="ECO:0000256" key="3">
    <source>
        <dbReference type="PROSITE-ProRule" id="PRU00221"/>
    </source>
</evidence>
<name>A0A0C3D719_OIDMZ</name>
<dbReference type="InterPro" id="IPR056884">
    <property type="entry name" value="NPHP3-like_N"/>
</dbReference>
<dbReference type="SMART" id="SM00320">
    <property type="entry name" value="WD40"/>
    <property type="match status" value="11"/>
</dbReference>
<dbReference type="EMBL" id="KN832870">
    <property type="protein sequence ID" value="KIN07114.1"/>
    <property type="molecule type" value="Genomic_DNA"/>
</dbReference>
<dbReference type="PANTHER" id="PTHR14604:SF4">
    <property type="entry name" value="F-BOX DOMAIN-CONTAINING PROTEIN"/>
    <property type="match status" value="1"/>
</dbReference>
<dbReference type="PANTHER" id="PTHR14604">
    <property type="entry name" value="WD40 REPEAT PF20"/>
    <property type="match status" value="1"/>
</dbReference>
<feature type="repeat" description="WD" evidence="3">
    <location>
        <begin position="919"/>
        <end position="960"/>
    </location>
</feature>
<evidence type="ECO:0000313" key="6">
    <source>
        <dbReference type="Proteomes" id="UP000054321"/>
    </source>
</evidence>
<dbReference type="InterPro" id="IPR027417">
    <property type="entry name" value="P-loop_NTPase"/>
</dbReference>
<dbReference type="Pfam" id="PF00400">
    <property type="entry name" value="WD40"/>
    <property type="match status" value="10"/>
</dbReference>
<dbReference type="SUPFAM" id="SSF50978">
    <property type="entry name" value="WD40 repeat-like"/>
    <property type="match status" value="2"/>
</dbReference>
<feature type="repeat" description="WD" evidence="3">
    <location>
        <begin position="624"/>
        <end position="665"/>
    </location>
</feature>
<sequence length="1047" mass="115338">MAGTGKSTISRTIAQSFAEKGILGASFFFKRGEGDRGRTAFFFTTITAQLVHQLPSLAPHVRTAIEANLAINEKSAKDQFEKLIADPIRKLPKHPRPPTMVIVVDALDECDALEHIRLVIQLLSQAKRFTSIRLRFFLTSRPELPIRLGFKDISGKYEDLVLHQIPKPVIEQDITVFLQHELSKIRQDYNKSVTSNRQLPLNWPGAEHIQKLVDMAIPLFIFATTVCRFIQDRRFGGPKDQLARILEHQKSQKSNLDATYFPVLDQLLVGLRESEKREVAERFKQVVGSIVILASPLSTTSLARLLGVSLNAIEDQLDLLHSVLSICPDPSIPVRLLHLSFRDFLVDPEKGREQEKYPFWVDERQTHEMLAARCLTMLSTGDTLKRDVCSLRLPGTRRSEIDQQTIHACLPPEVQYACRYWVYHWKESKCLIRDGDLVDCFLMRHLLHWLEALGLLGRVSESIGMPEESSNVSAFIRDTRRVILSHCSIIDESPLQVYYSTIVFAPEQSVVRKTFQNQFPACLSLPPQVDSDWDACLQTLEGHSNGVNSVAFSHDSARLVSASHDSTVKIWDASSGECLQTLKGHSRSVKSVVFSHNSARLVSASDDCTVKIWDASSGECLQTLKGHSGSVKSVAFSHNSAWLASVSSDRTVKIWDANSGECLQTLKGHSGSVESVAFSHNSAWLASVSSDRTVKIWDVSSGECLQTLEGHSSPVSSVAFSHDSAQLASASDDSTVNIWGVTSGERLQTLKGHSSWVKSSVAFSHDSARLVSASDDSTVKIWDVSSSECHQTLKGHSGSVRSVAFSHDSARLVSASDDSTVKIWDTSSGECLQALEGHGGWVSSVAFSHDSAWLASSSDDGTIKIWDVSSGECLQTLEGHSDSVKSVAFSHNSAWLASVSSDFTVKIWDTNSGECLQTLKGYSSWARSVAFSHDSAQLASASDDSTVKIWDMSSGECLQTLEGHSNWVNLGAFSGSRTLLTNSEPHNPQYQGLALSADYIWITYDSENLVWLPPEYRPSCSAVSGKTIGIGVGSGRVWICKVEVNVS</sequence>
<feature type="repeat" description="WD" evidence="3">
    <location>
        <begin position="540"/>
        <end position="581"/>
    </location>
</feature>
<reference evidence="5 6" key="1">
    <citation type="submission" date="2014-04" db="EMBL/GenBank/DDBJ databases">
        <authorList>
            <consortium name="DOE Joint Genome Institute"/>
            <person name="Kuo A."/>
            <person name="Martino E."/>
            <person name="Perotto S."/>
            <person name="Kohler A."/>
            <person name="Nagy L.G."/>
            <person name="Floudas D."/>
            <person name="Copeland A."/>
            <person name="Barry K.W."/>
            <person name="Cichocki N."/>
            <person name="Veneault-Fourrey C."/>
            <person name="LaButti K."/>
            <person name="Lindquist E.A."/>
            <person name="Lipzen A."/>
            <person name="Lundell T."/>
            <person name="Morin E."/>
            <person name="Murat C."/>
            <person name="Sun H."/>
            <person name="Tunlid A."/>
            <person name="Henrissat B."/>
            <person name="Grigoriev I.V."/>
            <person name="Hibbett D.S."/>
            <person name="Martin F."/>
            <person name="Nordberg H.P."/>
            <person name="Cantor M.N."/>
            <person name="Hua S.X."/>
        </authorList>
    </citation>
    <scope>NUCLEOTIDE SEQUENCE [LARGE SCALE GENOMIC DNA]</scope>
    <source>
        <strain evidence="5 6">Zn</strain>
    </source>
</reference>
<gene>
    <name evidence="5" type="ORF">OIDMADRAFT_185469</name>
</gene>
<dbReference type="InterPro" id="IPR050995">
    <property type="entry name" value="WD-F-box_domain-protein"/>
</dbReference>
<evidence type="ECO:0000313" key="5">
    <source>
        <dbReference type="EMBL" id="KIN07114.1"/>
    </source>
</evidence>
<dbReference type="InterPro" id="IPR015943">
    <property type="entry name" value="WD40/YVTN_repeat-like_dom_sf"/>
</dbReference>
<feature type="repeat" description="WD" evidence="3">
    <location>
        <begin position="666"/>
        <end position="707"/>
    </location>
</feature>
<feature type="repeat" description="WD" evidence="3">
    <location>
        <begin position="793"/>
        <end position="834"/>
    </location>
</feature>